<evidence type="ECO:0000313" key="6">
    <source>
        <dbReference type="Proteomes" id="UP001063166"/>
    </source>
</evidence>
<keyword evidence="1" id="KW-0227">DNA damage</keyword>
<protein>
    <recommendedName>
        <fullName evidence="1">ATP-dependent DNA helicase</fullName>
        <ecNumber evidence="1">5.6.2.3</ecNumber>
    </recommendedName>
</protein>
<dbReference type="InterPro" id="IPR051055">
    <property type="entry name" value="PIF1_helicase"/>
</dbReference>
<keyword evidence="1" id="KW-0234">DNA repair</keyword>
<comment type="caution">
    <text evidence="5">The sequence shown here is derived from an EMBL/GenBank/DDBJ whole genome shotgun (WGS) entry which is preliminary data.</text>
</comment>
<keyword evidence="1" id="KW-0547">Nucleotide-binding</keyword>
<dbReference type="GO" id="GO:0006310">
    <property type="term" value="P:DNA recombination"/>
    <property type="evidence" value="ECO:0007669"/>
    <property type="project" value="UniProtKB-KW"/>
</dbReference>
<dbReference type="InterPro" id="IPR027417">
    <property type="entry name" value="P-loop_NTPase"/>
</dbReference>
<keyword evidence="1" id="KW-0347">Helicase</keyword>
<dbReference type="Gene3D" id="3.40.50.300">
    <property type="entry name" value="P-loop containing nucleotide triphosphate hydrolases"/>
    <property type="match status" value="1"/>
</dbReference>
<keyword evidence="1" id="KW-0233">DNA recombination</keyword>
<proteinExistence type="inferred from homology"/>
<name>A0A9P3PKS3_LYOSH</name>
<dbReference type="PANTHER" id="PTHR47642">
    <property type="entry name" value="ATP-DEPENDENT DNA HELICASE"/>
    <property type="match status" value="1"/>
</dbReference>
<keyword evidence="1" id="KW-0378">Hydrolase</keyword>
<dbReference type="GO" id="GO:0006281">
    <property type="term" value="P:DNA repair"/>
    <property type="evidence" value="ECO:0007669"/>
    <property type="project" value="UniProtKB-KW"/>
</dbReference>
<reference evidence="5" key="1">
    <citation type="submission" date="2022-07" db="EMBL/GenBank/DDBJ databases">
        <title>The genome of Lyophyllum shimeji provides insight into the initial evolution of ectomycorrhizal fungal genome.</title>
        <authorList>
            <person name="Kobayashi Y."/>
            <person name="Shibata T."/>
            <person name="Hirakawa H."/>
            <person name="Shigenobu S."/>
            <person name="Nishiyama T."/>
            <person name="Yamada A."/>
            <person name="Hasebe M."/>
            <person name="Kawaguchi M."/>
        </authorList>
    </citation>
    <scope>NUCLEOTIDE SEQUENCE</scope>
    <source>
        <strain evidence="5">AT787</strain>
    </source>
</reference>
<gene>
    <name evidence="5" type="ORF">LshimejAT787_0411580</name>
</gene>
<keyword evidence="6" id="KW-1185">Reference proteome</keyword>
<dbReference type="InterPro" id="IPR010285">
    <property type="entry name" value="DNA_helicase_pif1-like_DEAD"/>
</dbReference>
<evidence type="ECO:0000313" key="5">
    <source>
        <dbReference type="EMBL" id="GLB38107.1"/>
    </source>
</evidence>
<dbReference type="Pfam" id="PF20209">
    <property type="entry name" value="DUF6570"/>
    <property type="match status" value="1"/>
</dbReference>
<dbReference type="Proteomes" id="UP001063166">
    <property type="component" value="Unassembled WGS sequence"/>
</dbReference>
<evidence type="ECO:0000259" key="3">
    <source>
        <dbReference type="Pfam" id="PF05970"/>
    </source>
</evidence>
<evidence type="ECO:0000256" key="1">
    <source>
        <dbReference type="RuleBase" id="RU363044"/>
    </source>
</evidence>
<dbReference type="AlphaFoldDB" id="A0A9P3PKS3"/>
<dbReference type="OrthoDB" id="3259294at2759"/>
<comment type="cofactor">
    <cofactor evidence="1">
        <name>Mg(2+)</name>
        <dbReference type="ChEBI" id="CHEBI:18420"/>
    </cofactor>
</comment>
<sequence>MIAHLVAYEVAIPKVYDMLPPPVEDLDDVLAILFTGPCRPTEEEFKRSPVLVRRNAIRAALEWLILNHPDYADVGISDANLSQYPEDLPPVSVVYRESLTNKVPEGTSVHDRSEADGVESGDCPFVVHGLTGDQLGTTSIEELKGIAMEHWNSGGRALRVGQHGKLQSIYNNPDLYPQMFPWLFPYGLGGVGSTSLSDNAHKKYLLMYHDKRFRARFPRPIFKQTEVDPATGSLHIKKLEPWINTISATITYLFRCNTDVTSLRSGTAIKGVMYYVTKYVTKTSLKTSVIFETVRSIFQKNTEVLGSSAPRQEKARTLMTKNVNSLTTKLEMGSPMICLYLLGNPDHYTSHEFRHFYWQSFVTEVLSAWPDQEYQHKRLPERVVLIQRNGRVIGLSPVYDYMYRAPELEEMSLYDWMSRCTRVKGHTGKDVNDSDELYAAEAYQREDEAHQDNEAQEYVAQEDGTQEDEARRDGFPEGGGAPRRKGQVVSTKHKFSDLHPLASTHRTLCVSAEHGAVPNFTGQPLPRCDRGDREYYCATMLTFFKPWRSGLDLKDKLSSWDDAFTATKFSARHNTLMKNFNIQYECMDAQDDFHAQMKKGKSHLPSWLDAENSYMADFQQQEHITDYTFDKASSSDDELGLLDTFGSGRLAREATMREMTAIMRNIGWHNPEPSLLPKDTDLKPKPPNIEQPGSQWKATVMKERAQILEQRTKDFPEGEKHPQKRYPDPNIVEVVDKSYLDNKCYSAEWSAVIADVIQQFTLNVDQQRAFTIVANHAANPNSDALKMYIGGMGGTGKSQVLKALTKYFEVRKESHRFVVVAPTGTAASLLGGSTYHYMFGISDLHENTSTRLAQVKSRLTGVDYVFFDEVSMLSCRDLYRISARLAKVLGKPEIPFGGMNMIFAGDFAQLPPAMGGEQVSLYSRTVGTDGVTLRDQEAAIGKALWHQITTVVILRKNERQQHKSPEDVRFRKALENMRYKSCTPEDLIFLRSRMSSNSPGRSSVTEKAFRNVSIITSFNVDKDAINDLGSQRFAEETGQTLIDFFSDDLIAPPEDTEDRVQRKAAGNRTRVKKQLVEAKTQKALWDAPHSSNSKIIPGKLSLCVGLPVMIRQNAATELCITRGQEGFVHSWQSSKGSHGQRILDTLFIRLSDPPRPVKIPGLPEMSYLLQELLLQPFVRSQTIPL</sequence>
<dbReference type="Pfam" id="PF05970">
    <property type="entry name" value="PIF1"/>
    <property type="match status" value="1"/>
</dbReference>
<evidence type="ECO:0000259" key="4">
    <source>
        <dbReference type="Pfam" id="PF20209"/>
    </source>
</evidence>
<accession>A0A9P3PKS3</accession>
<feature type="domain" description="DUF6570" evidence="4">
    <location>
        <begin position="1"/>
        <end position="81"/>
    </location>
</feature>
<dbReference type="EMBL" id="BRPK01000004">
    <property type="protein sequence ID" value="GLB38107.1"/>
    <property type="molecule type" value="Genomic_DNA"/>
</dbReference>
<dbReference type="GO" id="GO:0016787">
    <property type="term" value="F:hydrolase activity"/>
    <property type="evidence" value="ECO:0007669"/>
    <property type="project" value="UniProtKB-KW"/>
</dbReference>
<feature type="region of interest" description="Disordered" evidence="2">
    <location>
        <begin position="459"/>
        <end position="488"/>
    </location>
</feature>
<feature type="domain" description="DNA helicase Pif1-like DEAD-box helicase" evidence="3">
    <location>
        <begin position="762"/>
        <end position="964"/>
    </location>
</feature>
<dbReference type="InterPro" id="IPR046700">
    <property type="entry name" value="DUF6570"/>
</dbReference>
<keyword evidence="1" id="KW-0067">ATP-binding</keyword>
<dbReference type="EC" id="5.6.2.3" evidence="1"/>
<evidence type="ECO:0000256" key="2">
    <source>
        <dbReference type="SAM" id="MobiDB-lite"/>
    </source>
</evidence>
<dbReference type="GO" id="GO:0043139">
    <property type="term" value="F:5'-3' DNA helicase activity"/>
    <property type="evidence" value="ECO:0007669"/>
    <property type="project" value="UniProtKB-EC"/>
</dbReference>
<comment type="catalytic activity">
    <reaction evidence="1">
        <text>ATP + H2O = ADP + phosphate + H(+)</text>
        <dbReference type="Rhea" id="RHEA:13065"/>
        <dbReference type="ChEBI" id="CHEBI:15377"/>
        <dbReference type="ChEBI" id="CHEBI:15378"/>
        <dbReference type="ChEBI" id="CHEBI:30616"/>
        <dbReference type="ChEBI" id="CHEBI:43474"/>
        <dbReference type="ChEBI" id="CHEBI:456216"/>
        <dbReference type="EC" id="5.6.2.3"/>
    </reaction>
</comment>
<organism evidence="5 6">
    <name type="scientific">Lyophyllum shimeji</name>
    <name type="common">Hon-shimeji</name>
    <name type="synonym">Tricholoma shimeji</name>
    <dbReference type="NCBI Taxonomy" id="47721"/>
    <lineage>
        <taxon>Eukaryota</taxon>
        <taxon>Fungi</taxon>
        <taxon>Dikarya</taxon>
        <taxon>Basidiomycota</taxon>
        <taxon>Agaricomycotina</taxon>
        <taxon>Agaricomycetes</taxon>
        <taxon>Agaricomycetidae</taxon>
        <taxon>Agaricales</taxon>
        <taxon>Tricholomatineae</taxon>
        <taxon>Lyophyllaceae</taxon>
        <taxon>Lyophyllum</taxon>
    </lineage>
</organism>
<comment type="similarity">
    <text evidence="1">Belongs to the helicase family.</text>
</comment>
<dbReference type="GO" id="GO:0005524">
    <property type="term" value="F:ATP binding"/>
    <property type="evidence" value="ECO:0007669"/>
    <property type="project" value="UniProtKB-KW"/>
</dbReference>
<dbReference type="GO" id="GO:0000723">
    <property type="term" value="P:telomere maintenance"/>
    <property type="evidence" value="ECO:0007669"/>
    <property type="project" value="InterPro"/>
</dbReference>
<dbReference type="SUPFAM" id="SSF52540">
    <property type="entry name" value="P-loop containing nucleoside triphosphate hydrolases"/>
    <property type="match status" value="2"/>
</dbReference>